<dbReference type="SUPFAM" id="SSF46966">
    <property type="entry name" value="Spectrin repeat"/>
    <property type="match status" value="16"/>
</dbReference>
<name>A0AAN7XBZ8_ELEMC</name>
<feature type="region of interest" description="Disordered" evidence="9">
    <location>
        <begin position="2487"/>
        <end position="2583"/>
    </location>
</feature>
<feature type="coiled-coil region" evidence="8">
    <location>
        <begin position="93"/>
        <end position="120"/>
    </location>
</feature>
<dbReference type="SMART" id="SM00233">
    <property type="entry name" value="PH"/>
    <property type="match status" value="1"/>
</dbReference>
<dbReference type="FunFam" id="1.20.58.60:FF:000007">
    <property type="entry name" value="Spectrin alpha chain non-erythrocytic 1"/>
    <property type="match status" value="1"/>
</dbReference>
<dbReference type="SMART" id="SM00150">
    <property type="entry name" value="SPEC"/>
    <property type="match status" value="20"/>
</dbReference>
<dbReference type="GO" id="GO:0003779">
    <property type="term" value="F:actin binding"/>
    <property type="evidence" value="ECO:0007669"/>
    <property type="project" value="UniProtKB-KW"/>
</dbReference>
<feature type="compositionally biased region" description="Low complexity" evidence="9">
    <location>
        <begin position="2277"/>
        <end position="2288"/>
    </location>
</feature>
<feature type="coiled-coil region" evidence="8">
    <location>
        <begin position="304"/>
        <end position="338"/>
    </location>
</feature>
<evidence type="ECO:0000256" key="2">
    <source>
        <dbReference type="ARBA" id="ARBA00006826"/>
    </source>
</evidence>
<evidence type="ECO:0000256" key="4">
    <source>
        <dbReference type="ARBA" id="ARBA00022490"/>
    </source>
</evidence>
<feature type="compositionally biased region" description="Basic residues" evidence="9">
    <location>
        <begin position="2105"/>
        <end position="2114"/>
    </location>
</feature>
<dbReference type="GO" id="GO:0016020">
    <property type="term" value="C:membrane"/>
    <property type="evidence" value="ECO:0007669"/>
    <property type="project" value="UniProtKB-ARBA"/>
</dbReference>
<keyword evidence="4" id="KW-0963">Cytoplasm</keyword>
<feature type="coiled-coil region" evidence="8">
    <location>
        <begin position="1390"/>
        <end position="1446"/>
    </location>
</feature>
<dbReference type="Pfam" id="PF00435">
    <property type="entry name" value="Spectrin"/>
    <property type="match status" value="21"/>
</dbReference>
<proteinExistence type="inferred from homology"/>
<dbReference type="Gene3D" id="1.20.58.60">
    <property type="match status" value="16"/>
</dbReference>
<evidence type="ECO:0000256" key="5">
    <source>
        <dbReference type="ARBA" id="ARBA00022737"/>
    </source>
</evidence>
<evidence type="ECO:0000313" key="11">
    <source>
        <dbReference type="EMBL" id="KAK5857871.1"/>
    </source>
</evidence>
<dbReference type="FunFam" id="1.20.58.60:FF:000011">
    <property type="entry name" value="Spectrin beta chain"/>
    <property type="match status" value="1"/>
</dbReference>
<organism evidence="11 12">
    <name type="scientific">Eleginops maclovinus</name>
    <name type="common">Patagonian blennie</name>
    <name type="synonym">Eleginus maclovinus</name>
    <dbReference type="NCBI Taxonomy" id="56733"/>
    <lineage>
        <taxon>Eukaryota</taxon>
        <taxon>Metazoa</taxon>
        <taxon>Chordata</taxon>
        <taxon>Craniata</taxon>
        <taxon>Vertebrata</taxon>
        <taxon>Euteleostomi</taxon>
        <taxon>Actinopterygii</taxon>
        <taxon>Neopterygii</taxon>
        <taxon>Teleostei</taxon>
        <taxon>Neoteleostei</taxon>
        <taxon>Acanthomorphata</taxon>
        <taxon>Eupercaria</taxon>
        <taxon>Perciformes</taxon>
        <taxon>Notothenioidei</taxon>
        <taxon>Eleginopidae</taxon>
        <taxon>Eleginops</taxon>
    </lineage>
</organism>
<feature type="domain" description="PH" evidence="10">
    <location>
        <begin position="2359"/>
        <end position="2464"/>
    </location>
</feature>
<evidence type="ECO:0000256" key="6">
    <source>
        <dbReference type="ARBA" id="ARBA00023203"/>
    </source>
</evidence>
<dbReference type="CDD" id="cd00176">
    <property type="entry name" value="SPEC"/>
    <property type="match status" value="10"/>
</dbReference>
<feature type="compositionally biased region" description="Basic and acidic residues" evidence="9">
    <location>
        <begin position="2338"/>
        <end position="2360"/>
    </location>
</feature>
<evidence type="ECO:0000256" key="1">
    <source>
        <dbReference type="ARBA" id="ARBA00004245"/>
    </source>
</evidence>
<dbReference type="InterPro" id="IPR002017">
    <property type="entry name" value="Spectrin_repeat"/>
</dbReference>
<keyword evidence="6" id="KW-0009">Actin-binding</keyword>
<feature type="compositionally biased region" description="Basic and acidic residues" evidence="9">
    <location>
        <begin position="2115"/>
        <end position="2128"/>
    </location>
</feature>
<dbReference type="PANTHER" id="PTHR11915">
    <property type="entry name" value="SPECTRIN/FILAMIN RELATED CYTOSKELETAL PROTEIN"/>
    <property type="match status" value="1"/>
</dbReference>
<comment type="similarity">
    <text evidence="2">Belongs to the spectrin family.</text>
</comment>
<feature type="region of interest" description="Disordered" evidence="9">
    <location>
        <begin position="2104"/>
        <end position="2360"/>
    </location>
</feature>
<comment type="caution">
    <text evidence="11">The sequence shown here is derived from an EMBL/GenBank/DDBJ whole genome shotgun (WGS) entry which is preliminary data.</text>
</comment>
<dbReference type="InterPro" id="IPR018159">
    <property type="entry name" value="Spectrin/alpha-actinin"/>
</dbReference>
<sequence>MQANQVWLERLVQLGQEMLAEEHSNSQSISKKSTQLSSRWRRLQDKMADRGDKLRQAGQQEQLMELLQDAKLKIEAIQWMLNNAAKGHDLRSSRQLLKEHQQLEQEAKELAEKINSIVSRAKHLASNHFDSQRILKETETYLTLFKSLQKPLDRRRAQLEASVQLFGFYHDVDLELSWVSEHIPASGSTGYDKSLAGAISLMQKHKELQAEVNAHRKHLNHILEKGRSLAKSSKSDGDEVLQRCRDLSVEWEELEEACSRRASHLSKAITREQLLLDCSELESRLTETLTLVNTDDYGKDELATQSLLNKHKVLEGQLEVLEVEVEELGDQVEQAVQNWSLEELSRPYSRLSSLNQQLQHQAALRGQRLKEVLQLHEFIRESSELEEWMKEQRLTAESQDLGNDYQHIQLLRGKFEGFLKQLEVGEERLQSCGDLAAGLIHSKHPQSTAVRESQQQLSACLEDLKVVAMERQDQLQRAEECHRFYQDLSDALSLIQERRKSIPDDVAKDLRGVTSQLRKHEALLHELAATEQQLQEQLDGVDSILDICSPQLKLHLQELQQELVERWEDLRLHAEKREEELKLACQRYMFLNMAQDYFLWCSQLIGAMAAEESISDVVTADLQLAQHQQLWAEMEARQETYQQALDMGEELQKQDRINRKEVLEKLDALQAERDKLEDQWNQKQSWLESIHLEQVFYRDVNSVDKTSSSQEILLQNSTLGNTVDETEGLIKRHEAFEKLLSSQEDKLSSLKELSERLKKQLSREKSGSVQAKLKALLKRRDRIKELSVKRREELELSRMLCIFNRDVAEAEEWVSERMQKMAEDGKADLSNLQAKMKLLQKHQVFEAEILAHREIISSVLQAGEELVSLRHPRSKEVKRSSSALQLHWEELKKALASRGKSLEDNRDFLEFLQKVEEVEAWIRNKEVMINVGDVGKDYEHGVQLLKKLSEFRGTGDGDVTVDDAHITAINRLADRLEKRQSAEELLTVRQRRKQLNDRWSKFHGDLNHYKKKLEGALVVHALIRELEEVRDRANEKMLLLQGQDFGFDVDSVENLIRRHEETEREAGVIQERSKALEMEVSDHLKARSVMSDKLKSVQKEVQNALKTLDKEVKLRKEKLQEAHQLQLFKANQRPLLEWSLKQSSEMAEKGLPKTRAEADRLIVEHQDWKTEIDARAERIESVRDFGQGLIWSGHGLKAEIQKALKQLEDAKSGLDQAWLNRSTTLEQARTLQVFLSSVEQCESWLSNKEAFLSNQDLGSMVMEVETLQRKHTQFEEALEAQGEQLDEVEKMGQKMIQQKHYDSDNIRAKTKALAARRSQLQQQSKSRHKSLDQSLKLQLFLSSSYQVCVWLNERNAVALDESWREPTNLQAKLLKHQSFEAEILANRYRVDTLTKEAEKLQSESLSAEGKVRPRLRELTESWDALIQNCKEKKTRLQEAYQALQFQRSLDDMEQCVGSVESELTNEDCGSDLPSVNRLLKALQSLEEEVDGLGDRIQGLMETAKSFHSQGNFLAEEIQTRVAYTINGYNGLSEPLQSRRETLEAWQWGGSLSSTQQLLHKHQAVTQEISSRAPLVQAVQEAGHSLVRGRHFASHDIRERLKELKCLHEDLLREAERKGKLLQEALSIQAFLTEVSELELWLEEQQVSLESRDSGKSEEATEALLRRLDSVDVELENQRRTVERLQESGASLQHLGHPNSPLVSEALPGIAERFETLLRLSAARRVALEDQLRLYVFEREAKELQTWLTSKKTVVESKDCGQDLEDVEVLQKKLEVIVSETSGLGRSRLTSVQQLGRGLQQDGSARRRDDALSDLWEELNVSIRTREQSLQAAREVHQFNHDVDELKGWMAEKEAVLEAEDQEHDLHSIQTLLRQHEALERDLALISEEVKKSKDEGRALSLRQPLVRAAVTQRLEELEVFWSNIQEKASQRRARLGQGEDVQKYLSLCSELMAWLREMLSLVRGDALSVEGNDLEHLIKKHEEYRVQIDRQLSKSQAVKEEGRRLIKGGNFMSPEVEERVCELEELEEKVLNVWEETRVLYEEELEICLLQRELEQAERWLSSYENTLMAEDYGDSVSDVMELLKRQEDLEALIQAQSERFTALQKKKTQREKRLHGDGNTDLEDRKPAARVSSLLRKPSDQKTSRTSRDIVRRVSSARKTDRTIRSPIQDSKTSVTTPASPPLSPPLHPETRRYSSRRKWEVEEEEEAPLPTPTVRTWRRERRPSFKPSLAPKPRISPEERTFGLPSEKIATPPDSPPPIRKLVAPTQPQPPPDAETPSSPDSSPSPTRRELHNEPDPPDSQPTDSPSPPITEEETESADLAPPMRELPPSPPQQQRELEDLPEEEHSSTQEVTAERPIRMEGMLEIKLKQGGIKGLDHWEEVLAVLEGETLSLFQDRAAAAERASRWPPINMEGVSCRVNAHYRRKENTFKLILEDGTQFLFAAQSRELQLLWVKKLQNCPESASSDSEDSGRASSVNLSLEKLAEAQEDSSSTKQPDRRAESLERQLSTEGQPPPKPPHSYYNKHNFFEEGEASTDNESHQNLPPPEDQDSPTETSQLPEDNASRDRSKKSVFRKFFTKK</sequence>
<keyword evidence="12" id="KW-1185">Reference proteome</keyword>
<feature type="compositionally biased region" description="Pro residues" evidence="9">
    <location>
        <begin position="2180"/>
        <end position="2189"/>
    </location>
</feature>
<feature type="coiled-coil region" evidence="8">
    <location>
        <begin position="1868"/>
        <end position="1895"/>
    </location>
</feature>
<evidence type="ECO:0000259" key="10">
    <source>
        <dbReference type="PROSITE" id="PS50003"/>
    </source>
</evidence>
<dbReference type="Gene3D" id="2.30.29.30">
    <property type="entry name" value="Pleckstrin-homology domain (PH domain)/Phosphotyrosine-binding domain (PTB)"/>
    <property type="match status" value="1"/>
</dbReference>
<feature type="compositionally biased region" description="Basic and acidic residues" evidence="9">
    <location>
        <begin position="2190"/>
        <end position="2202"/>
    </location>
</feature>
<feature type="coiled-coil region" evidence="8">
    <location>
        <begin position="1023"/>
        <end position="1079"/>
    </location>
</feature>
<keyword evidence="8" id="KW-0175">Coiled coil</keyword>
<dbReference type="PROSITE" id="PS50003">
    <property type="entry name" value="PH_DOMAIN"/>
    <property type="match status" value="1"/>
</dbReference>
<feature type="coiled-coil region" evidence="8">
    <location>
        <begin position="1264"/>
        <end position="1291"/>
    </location>
</feature>
<keyword evidence="7" id="KW-0206">Cytoskeleton</keyword>
<dbReference type="GO" id="GO:0051693">
    <property type="term" value="P:actin filament capping"/>
    <property type="evidence" value="ECO:0007669"/>
    <property type="project" value="UniProtKB-KW"/>
</dbReference>
<evidence type="ECO:0000256" key="9">
    <source>
        <dbReference type="SAM" id="MobiDB-lite"/>
    </source>
</evidence>
<keyword evidence="3" id="KW-0117">Actin capping</keyword>
<gene>
    <name evidence="11" type="ORF">PBY51_011085</name>
</gene>
<dbReference type="EMBL" id="JAUZQC010000016">
    <property type="protein sequence ID" value="KAK5857871.1"/>
    <property type="molecule type" value="Genomic_DNA"/>
</dbReference>
<feature type="compositionally biased region" description="Basic and acidic residues" evidence="9">
    <location>
        <begin position="2498"/>
        <end position="2507"/>
    </location>
</feature>
<dbReference type="Proteomes" id="UP001346869">
    <property type="component" value="Unassembled WGS sequence"/>
</dbReference>
<dbReference type="InterPro" id="IPR011993">
    <property type="entry name" value="PH-like_dom_sf"/>
</dbReference>
<evidence type="ECO:0000256" key="8">
    <source>
        <dbReference type="SAM" id="Coils"/>
    </source>
</evidence>
<evidence type="ECO:0000313" key="12">
    <source>
        <dbReference type="Proteomes" id="UP001346869"/>
    </source>
</evidence>
<dbReference type="GO" id="GO:0005856">
    <property type="term" value="C:cytoskeleton"/>
    <property type="evidence" value="ECO:0007669"/>
    <property type="project" value="UniProtKB-SubCell"/>
</dbReference>
<comment type="subcellular location">
    <subcellularLocation>
        <location evidence="1">Cytoplasm</location>
        <location evidence="1">Cytoskeleton</location>
    </subcellularLocation>
</comment>
<dbReference type="SUPFAM" id="SSF50729">
    <property type="entry name" value="PH domain-like"/>
    <property type="match status" value="1"/>
</dbReference>
<evidence type="ECO:0000256" key="3">
    <source>
        <dbReference type="ARBA" id="ARBA00022467"/>
    </source>
</evidence>
<dbReference type="GO" id="GO:0005737">
    <property type="term" value="C:cytoplasm"/>
    <property type="evidence" value="ECO:0007669"/>
    <property type="project" value="UniProtKB-ARBA"/>
</dbReference>
<accession>A0AAN7XBZ8</accession>
<keyword evidence="5" id="KW-0677">Repeat</keyword>
<feature type="compositionally biased region" description="Basic and acidic residues" evidence="9">
    <location>
        <begin position="2138"/>
        <end position="2165"/>
    </location>
</feature>
<reference evidence="11 12" key="2">
    <citation type="journal article" date="2023" name="Mol. Biol. Evol.">
        <title>Genomics of Secondarily Temperate Adaptation in the Only Non-Antarctic Icefish.</title>
        <authorList>
            <person name="Rivera-Colon A.G."/>
            <person name="Rayamajhi N."/>
            <person name="Minhas B.F."/>
            <person name="Madrigal G."/>
            <person name="Bilyk K.T."/>
            <person name="Yoon V."/>
            <person name="Hune M."/>
            <person name="Gregory S."/>
            <person name="Cheng C.H.C."/>
            <person name="Catchen J.M."/>
        </authorList>
    </citation>
    <scope>NUCLEOTIDE SEQUENCE [LARGE SCALE GENOMIC DNA]</scope>
    <source>
        <strain evidence="11">JMC-PN-2008</strain>
    </source>
</reference>
<feature type="compositionally biased region" description="Basic residues" evidence="9">
    <location>
        <begin position="2570"/>
        <end position="2583"/>
    </location>
</feature>
<protein>
    <recommendedName>
        <fullName evidence="10">PH domain-containing protein</fullName>
    </recommendedName>
</protein>
<feature type="coiled-coil region" evidence="8">
    <location>
        <begin position="733"/>
        <end position="760"/>
    </location>
</feature>
<dbReference type="Pfam" id="PF00169">
    <property type="entry name" value="PH"/>
    <property type="match status" value="1"/>
</dbReference>
<dbReference type="InterPro" id="IPR001849">
    <property type="entry name" value="PH_domain"/>
</dbReference>
<feature type="coiled-coil region" evidence="8">
    <location>
        <begin position="1475"/>
        <end position="1502"/>
    </location>
</feature>
<reference evidence="11 12" key="1">
    <citation type="journal article" date="2023" name="Genes (Basel)">
        <title>Chromosome-Level Genome Assembly and Circadian Gene Repertoire of the Patagonia Blennie Eleginops maclovinus-The Closest Ancestral Proxy of Antarctic Cryonotothenioids.</title>
        <authorList>
            <person name="Cheng C.C."/>
            <person name="Rivera-Colon A.G."/>
            <person name="Minhas B.F."/>
            <person name="Wilson L."/>
            <person name="Rayamajhi N."/>
            <person name="Vargas-Chacoff L."/>
            <person name="Catchen J.M."/>
        </authorList>
    </citation>
    <scope>NUCLEOTIDE SEQUENCE [LARGE SCALE GENOMIC DNA]</scope>
    <source>
        <strain evidence="11">JMC-PN-2008</strain>
    </source>
</reference>
<evidence type="ECO:0000256" key="7">
    <source>
        <dbReference type="ARBA" id="ARBA00023212"/>
    </source>
</evidence>